<keyword evidence="2" id="KW-0436">Ligase</keyword>
<dbReference type="CDD" id="cd00861">
    <property type="entry name" value="ProRS_anticodon_short"/>
    <property type="match status" value="1"/>
</dbReference>
<dbReference type="InterPro" id="IPR036621">
    <property type="entry name" value="Anticodon-bd_dom_sf"/>
</dbReference>
<accession>A0A645HR52</accession>
<dbReference type="GO" id="GO:0005829">
    <property type="term" value="C:cytosol"/>
    <property type="evidence" value="ECO:0007669"/>
    <property type="project" value="TreeGrafter"/>
</dbReference>
<evidence type="ECO:0000259" key="1">
    <source>
        <dbReference type="Pfam" id="PF03129"/>
    </source>
</evidence>
<gene>
    <name evidence="2" type="primary">proS_47</name>
    <name evidence="2" type="ORF">SDC9_185354</name>
</gene>
<dbReference type="Pfam" id="PF03129">
    <property type="entry name" value="HGTP_anticodon"/>
    <property type="match status" value="1"/>
</dbReference>
<dbReference type="InterPro" id="IPR044140">
    <property type="entry name" value="ProRS_anticodon_short"/>
</dbReference>
<dbReference type="GO" id="GO:0004827">
    <property type="term" value="F:proline-tRNA ligase activity"/>
    <property type="evidence" value="ECO:0007669"/>
    <property type="project" value="UniProtKB-EC"/>
</dbReference>
<dbReference type="Gene3D" id="3.40.50.800">
    <property type="entry name" value="Anticodon-binding domain"/>
    <property type="match status" value="1"/>
</dbReference>
<dbReference type="EMBL" id="VSSQ01092707">
    <property type="protein sequence ID" value="MPN37833.1"/>
    <property type="molecule type" value="Genomic_DNA"/>
</dbReference>
<dbReference type="InterPro" id="IPR050062">
    <property type="entry name" value="Pro-tRNA_synthetase"/>
</dbReference>
<dbReference type="Gene3D" id="3.30.930.10">
    <property type="entry name" value="Bira Bifunctional Protein, Domain 2"/>
    <property type="match status" value="1"/>
</dbReference>
<comment type="caution">
    <text evidence="2">The sequence shown here is derived from an EMBL/GenBank/DDBJ whole genome shotgun (WGS) entry which is preliminary data.</text>
</comment>
<protein>
    <submittedName>
        <fullName evidence="2">Proline--tRNA ligase</fullName>
        <ecNumber evidence="2">6.1.1.15</ecNumber>
    </submittedName>
</protein>
<dbReference type="GO" id="GO:0006433">
    <property type="term" value="P:prolyl-tRNA aminoacylation"/>
    <property type="evidence" value="ECO:0007669"/>
    <property type="project" value="TreeGrafter"/>
</dbReference>
<dbReference type="PANTHER" id="PTHR42753">
    <property type="entry name" value="MITOCHONDRIAL RIBOSOME PROTEIN L39/PROLYL-TRNA LIGASE FAMILY MEMBER"/>
    <property type="match status" value="1"/>
</dbReference>
<dbReference type="InterPro" id="IPR004154">
    <property type="entry name" value="Anticodon-bd"/>
</dbReference>
<evidence type="ECO:0000313" key="2">
    <source>
        <dbReference type="EMBL" id="MPN37833.1"/>
    </source>
</evidence>
<feature type="domain" description="Anticodon-binding" evidence="1">
    <location>
        <begin position="50"/>
        <end position="141"/>
    </location>
</feature>
<proteinExistence type="predicted"/>
<dbReference type="PANTHER" id="PTHR42753:SF2">
    <property type="entry name" value="PROLINE--TRNA LIGASE"/>
    <property type="match status" value="1"/>
</dbReference>
<dbReference type="SUPFAM" id="SSF55681">
    <property type="entry name" value="Class II aaRS and biotin synthetases"/>
    <property type="match status" value="1"/>
</dbReference>
<dbReference type="AlphaFoldDB" id="A0A645HR52"/>
<name>A0A645HR52_9ZZZZ</name>
<organism evidence="2">
    <name type="scientific">bioreactor metagenome</name>
    <dbReference type="NCBI Taxonomy" id="1076179"/>
    <lineage>
        <taxon>unclassified sequences</taxon>
        <taxon>metagenomes</taxon>
        <taxon>ecological metagenomes</taxon>
    </lineage>
</organism>
<dbReference type="InterPro" id="IPR045864">
    <property type="entry name" value="aa-tRNA-synth_II/BPL/LPL"/>
</dbReference>
<dbReference type="SUPFAM" id="SSF52954">
    <property type="entry name" value="Class II aaRS ABD-related"/>
    <property type="match status" value="1"/>
</dbReference>
<sequence>MYLDQNAQQKPCVMGSYGIGLNRTMQAIIEQSHDADGIIWPDSVAPYSAIVVPVSVANEAQRALAEEIYAKLNAAGIETLIDDRDERAGVKFKDADLIGIPHRVVIGERGLKDGQFEYKGRRDAEPTMIAQTDIVSTLQEKLCAA</sequence>
<dbReference type="EC" id="6.1.1.15" evidence="2"/>
<reference evidence="2" key="1">
    <citation type="submission" date="2019-08" db="EMBL/GenBank/DDBJ databases">
        <authorList>
            <person name="Kucharzyk K."/>
            <person name="Murdoch R.W."/>
            <person name="Higgins S."/>
            <person name="Loffler F."/>
        </authorList>
    </citation>
    <scope>NUCLEOTIDE SEQUENCE</scope>
</reference>